<accession>A0A1G2G1C6</accession>
<dbReference type="EMBL" id="MHNK01000009">
    <property type="protein sequence ID" value="OGZ44123.1"/>
    <property type="molecule type" value="Genomic_DNA"/>
</dbReference>
<reference evidence="2 3" key="1">
    <citation type="journal article" date="2016" name="Nat. Commun.">
        <title>Thousands of microbial genomes shed light on interconnected biogeochemical processes in an aquifer system.</title>
        <authorList>
            <person name="Anantharaman K."/>
            <person name="Brown C.T."/>
            <person name="Hug L.A."/>
            <person name="Sharon I."/>
            <person name="Castelle C.J."/>
            <person name="Probst A.J."/>
            <person name="Thomas B.C."/>
            <person name="Singh A."/>
            <person name="Wilkins M.J."/>
            <person name="Karaoz U."/>
            <person name="Brodie E.L."/>
            <person name="Williams K.H."/>
            <person name="Hubbard S.S."/>
            <person name="Banfield J.F."/>
        </authorList>
    </citation>
    <scope>NUCLEOTIDE SEQUENCE [LARGE SCALE GENOMIC DNA]</scope>
</reference>
<evidence type="ECO:0000313" key="3">
    <source>
        <dbReference type="Proteomes" id="UP000177480"/>
    </source>
</evidence>
<gene>
    <name evidence="2" type="ORF">A2719_00055</name>
</gene>
<dbReference type="Proteomes" id="UP000177480">
    <property type="component" value="Unassembled WGS sequence"/>
</dbReference>
<proteinExistence type="predicted"/>
<dbReference type="STRING" id="1802114.A2719_00055"/>
<feature type="transmembrane region" description="Helical" evidence="1">
    <location>
        <begin position="25"/>
        <end position="49"/>
    </location>
</feature>
<protein>
    <submittedName>
        <fullName evidence="2">Uncharacterized protein</fullName>
    </submittedName>
</protein>
<organism evidence="2 3">
    <name type="scientific">Candidatus Ryanbacteria bacterium RIFCSPHIGHO2_01_FULL_45_22</name>
    <dbReference type="NCBI Taxonomy" id="1802114"/>
    <lineage>
        <taxon>Bacteria</taxon>
        <taxon>Candidatus Ryaniibacteriota</taxon>
    </lineage>
</organism>
<dbReference type="AlphaFoldDB" id="A0A1G2G1C6"/>
<evidence type="ECO:0000256" key="1">
    <source>
        <dbReference type="SAM" id="Phobius"/>
    </source>
</evidence>
<name>A0A1G2G1C6_9BACT</name>
<keyword evidence="1" id="KW-0812">Transmembrane</keyword>
<keyword evidence="1" id="KW-0472">Membrane</keyword>
<comment type="caution">
    <text evidence="2">The sequence shown here is derived from an EMBL/GenBank/DDBJ whole genome shotgun (WGS) entry which is preliminary data.</text>
</comment>
<keyword evidence="1" id="KW-1133">Transmembrane helix</keyword>
<sequence>MDREEEIYRLTKDNNKILHRMRRNAFIGGIVKFIFYILVLVIAPLWLYVTYLSPVLDQAMQTIDQVQGTSVKAQAQFQGFQDVLKKFQSQFQN</sequence>
<evidence type="ECO:0000313" key="2">
    <source>
        <dbReference type="EMBL" id="OGZ44123.1"/>
    </source>
</evidence>